<evidence type="ECO:0000256" key="10">
    <source>
        <dbReference type="SAM" id="MobiDB-lite"/>
    </source>
</evidence>
<comment type="function">
    <text evidence="9">S-adenosyl-L-methionine-dependent methyltransferase that specifically methylates the N(1) position of adenine in helix 25.1 in 25S rRNA. Required both for ribosomal 40S and 60S subunits biogenesis. Required for efficient pre-rRNA cleavage at site A2.</text>
</comment>
<feature type="compositionally biased region" description="Basic and acidic residues" evidence="10">
    <location>
        <begin position="26"/>
        <end position="59"/>
    </location>
</feature>
<protein>
    <recommendedName>
        <fullName evidence="8 9">Ribosomal RNA-processing protein 8</fullName>
        <ecNumber evidence="9">2.1.1.-</ecNumber>
    </recommendedName>
</protein>
<name>A0A8K0UXF5_9AGAR</name>
<dbReference type="InterPro" id="IPR029063">
    <property type="entry name" value="SAM-dependent_MTases_sf"/>
</dbReference>
<comment type="subcellular location">
    <subcellularLocation>
        <location evidence="1 9">Nucleus</location>
        <location evidence="1 9">Nucleolus</location>
    </subcellularLocation>
</comment>
<keyword evidence="3 9" id="KW-0698">rRNA processing</keyword>
<dbReference type="SUPFAM" id="SSF53335">
    <property type="entry name" value="S-adenosyl-L-methionine-dependent methyltransferases"/>
    <property type="match status" value="1"/>
</dbReference>
<evidence type="ECO:0000256" key="8">
    <source>
        <dbReference type="ARBA" id="ARBA00076672"/>
    </source>
</evidence>
<dbReference type="GO" id="GO:0016433">
    <property type="term" value="F:rRNA (adenine) methyltransferase activity"/>
    <property type="evidence" value="ECO:0007669"/>
    <property type="project" value="TreeGrafter"/>
</dbReference>
<keyword evidence="12" id="KW-1185">Reference proteome</keyword>
<evidence type="ECO:0000256" key="3">
    <source>
        <dbReference type="ARBA" id="ARBA00022552"/>
    </source>
</evidence>
<proteinExistence type="inferred from homology"/>
<dbReference type="EC" id="2.1.1.-" evidence="9"/>
<dbReference type="Gene3D" id="3.40.50.150">
    <property type="entry name" value="Vaccinia Virus protein VP39"/>
    <property type="match status" value="1"/>
</dbReference>
<gene>
    <name evidence="11" type="ORF">BXZ70DRAFT_918067</name>
</gene>
<evidence type="ECO:0000256" key="6">
    <source>
        <dbReference type="ARBA" id="ARBA00022691"/>
    </source>
</evidence>
<dbReference type="InterPro" id="IPR042036">
    <property type="entry name" value="RRP8_N"/>
</dbReference>
<evidence type="ECO:0000256" key="4">
    <source>
        <dbReference type="ARBA" id="ARBA00022603"/>
    </source>
</evidence>
<keyword evidence="6 9" id="KW-0949">S-adenosyl-L-methionine</keyword>
<dbReference type="Gene3D" id="1.10.10.2150">
    <property type="entry name" value="Ribosomal RNA-processing protein 8, N-terminal domain"/>
    <property type="match status" value="1"/>
</dbReference>
<evidence type="ECO:0000256" key="2">
    <source>
        <dbReference type="ARBA" id="ARBA00006301"/>
    </source>
</evidence>
<reference evidence="11" key="1">
    <citation type="journal article" date="2021" name="New Phytol.">
        <title>Evolutionary innovations through gain and loss of genes in the ectomycorrhizal Boletales.</title>
        <authorList>
            <person name="Wu G."/>
            <person name="Miyauchi S."/>
            <person name="Morin E."/>
            <person name="Kuo A."/>
            <person name="Drula E."/>
            <person name="Varga T."/>
            <person name="Kohler A."/>
            <person name="Feng B."/>
            <person name="Cao Y."/>
            <person name="Lipzen A."/>
            <person name="Daum C."/>
            <person name="Hundley H."/>
            <person name="Pangilinan J."/>
            <person name="Johnson J."/>
            <person name="Barry K."/>
            <person name="LaButti K."/>
            <person name="Ng V."/>
            <person name="Ahrendt S."/>
            <person name="Min B."/>
            <person name="Choi I.G."/>
            <person name="Park H."/>
            <person name="Plett J.M."/>
            <person name="Magnuson J."/>
            <person name="Spatafora J.W."/>
            <person name="Nagy L.G."/>
            <person name="Henrissat B."/>
            <person name="Grigoriev I.V."/>
            <person name="Yang Z.L."/>
            <person name="Xu J."/>
            <person name="Martin F.M."/>
        </authorList>
    </citation>
    <scope>NUCLEOTIDE SEQUENCE</scope>
    <source>
        <strain evidence="11">KKN 215</strain>
    </source>
</reference>
<dbReference type="PANTHER" id="PTHR12787:SF0">
    <property type="entry name" value="RIBOSOMAL RNA-PROCESSING PROTEIN 8"/>
    <property type="match status" value="1"/>
</dbReference>
<dbReference type="Proteomes" id="UP000813824">
    <property type="component" value="Unassembled WGS sequence"/>
</dbReference>
<keyword evidence="4 9" id="KW-0489">Methyltransferase</keyword>
<feature type="region of interest" description="Disordered" evidence="10">
    <location>
        <begin position="1"/>
        <end position="160"/>
    </location>
</feature>
<evidence type="ECO:0000256" key="5">
    <source>
        <dbReference type="ARBA" id="ARBA00022679"/>
    </source>
</evidence>
<dbReference type="FunFam" id="1.10.10.2150:FF:000001">
    <property type="entry name" value="Ribosomal RNA-processing protein 8"/>
    <property type="match status" value="1"/>
</dbReference>
<evidence type="ECO:0000256" key="1">
    <source>
        <dbReference type="ARBA" id="ARBA00004604"/>
    </source>
</evidence>
<dbReference type="InterPro" id="IPR007823">
    <property type="entry name" value="RRP8"/>
</dbReference>
<keyword evidence="7 9" id="KW-0539">Nucleus</keyword>
<dbReference type="GO" id="GO:0042273">
    <property type="term" value="P:ribosomal large subunit biogenesis"/>
    <property type="evidence" value="ECO:0007669"/>
    <property type="project" value="TreeGrafter"/>
</dbReference>
<evidence type="ECO:0000313" key="12">
    <source>
        <dbReference type="Proteomes" id="UP000813824"/>
    </source>
</evidence>
<dbReference type="PANTHER" id="PTHR12787">
    <property type="entry name" value="RIBOSOMAL RNA-PROCESSING PROTEIN 8"/>
    <property type="match status" value="1"/>
</dbReference>
<keyword evidence="5 9" id="KW-0808">Transferase</keyword>
<feature type="compositionally biased region" description="Basic residues" evidence="10">
    <location>
        <begin position="60"/>
        <end position="69"/>
    </location>
</feature>
<comment type="similarity">
    <text evidence="2 9">Belongs to the methyltransferase superfamily. RRP8 family.</text>
</comment>
<evidence type="ECO:0000256" key="7">
    <source>
        <dbReference type="ARBA" id="ARBA00023242"/>
    </source>
</evidence>
<feature type="compositionally biased region" description="Polar residues" evidence="10">
    <location>
        <begin position="74"/>
        <end position="84"/>
    </location>
</feature>
<sequence>MALFEVPGWSVPDAPVATGSKKRKRPANDGDKLHTAEINMERLMSKLGDGPRKAAENKSTKKKNKKQKGKQSGPQQDAAESSTGPCAKATVSDPPSKKPKPNSPAGAPLVHKDKPSTSKAAKKNKKRSSESATEIVAVRTAPLPKASHSTNGSSRSGLTKMQAKLQDSLHGARFRWINETLYKSDSEHAHQMMRENPSVFSEYHTGFRHQVQSWPSNPVSHYVSVLSRKPSKTVIVDLGCGDAALAQALQPQGYTVLSYDLVSDGAYVTEADICSHIPLPGKEEDEGPGAAQVVDVVVCALSLMGTNWPKCIREAWRILRDGGELKIAEVASRFTNVEAFTSLICSVGFKLRSTDDSNTHFTLFEFTKAPRKSRTEKEWEQIMGRGEVLKPCEYKRR</sequence>
<feature type="compositionally biased region" description="Polar residues" evidence="10">
    <location>
        <begin position="147"/>
        <end position="159"/>
    </location>
</feature>
<organism evidence="11 12">
    <name type="scientific">Cristinia sonorae</name>
    <dbReference type="NCBI Taxonomy" id="1940300"/>
    <lineage>
        <taxon>Eukaryota</taxon>
        <taxon>Fungi</taxon>
        <taxon>Dikarya</taxon>
        <taxon>Basidiomycota</taxon>
        <taxon>Agaricomycotina</taxon>
        <taxon>Agaricomycetes</taxon>
        <taxon>Agaricomycetidae</taxon>
        <taxon>Agaricales</taxon>
        <taxon>Pleurotineae</taxon>
        <taxon>Stephanosporaceae</taxon>
        <taxon>Cristinia</taxon>
    </lineage>
</organism>
<dbReference type="OrthoDB" id="10258825at2759"/>
<evidence type="ECO:0000313" key="11">
    <source>
        <dbReference type="EMBL" id="KAH8106071.1"/>
    </source>
</evidence>
<dbReference type="GO" id="GO:0005730">
    <property type="term" value="C:nucleolus"/>
    <property type="evidence" value="ECO:0007669"/>
    <property type="project" value="UniProtKB-SubCell"/>
</dbReference>
<accession>A0A8K0UXF5</accession>
<dbReference type="AlphaFoldDB" id="A0A8K0UXF5"/>
<comment type="caution">
    <text evidence="11">The sequence shown here is derived from an EMBL/GenBank/DDBJ whole genome shotgun (WGS) entry which is preliminary data.</text>
</comment>
<evidence type="ECO:0000256" key="9">
    <source>
        <dbReference type="RuleBase" id="RU365074"/>
    </source>
</evidence>
<dbReference type="EMBL" id="JAEVFJ010000003">
    <property type="protein sequence ID" value="KAH8106071.1"/>
    <property type="molecule type" value="Genomic_DNA"/>
</dbReference>
<dbReference type="Pfam" id="PF05148">
    <property type="entry name" value="Methyltransf_8"/>
    <property type="match status" value="1"/>
</dbReference>